<keyword evidence="2" id="KW-0675">Receptor</keyword>
<organism evidence="2 3">
    <name type="scientific">Sporomusa termitida</name>
    <dbReference type="NCBI Taxonomy" id="2377"/>
    <lineage>
        <taxon>Bacteria</taxon>
        <taxon>Bacillati</taxon>
        <taxon>Bacillota</taxon>
        <taxon>Negativicutes</taxon>
        <taxon>Selenomonadales</taxon>
        <taxon>Sporomusaceae</taxon>
        <taxon>Sporomusa</taxon>
    </lineage>
</organism>
<dbReference type="EMBL" id="CP036259">
    <property type="protein sequence ID" value="QDR79442.1"/>
    <property type="molecule type" value="Genomic_DNA"/>
</dbReference>
<dbReference type="PANTHER" id="PTHR42928">
    <property type="entry name" value="TRICARBOXYLATE-BINDING PROTEIN"/>
    <property type="match status" value="1"/>
</dbReference>
<dbReference type="Pfam" id="PF03401">
    <property type="entry name" value="TctC"/>
    <property type="match status" value="1"/>
</dbReference>
<dbReference type="SUPFAM" id="SSF53850">
    <property type="entry name" value="Periplasmic binding protein-like II"/>
    <property type="match status" value="1"/>
</dbReference>
<comment type="similarity">
    <text evidence="1">Belongs to the UPF0065 (bug) family.</text>
</comment>
<dbReference type="CDD" id="cd07012">
    <property type="entry name" value="PBP2_Bug_TTT"/>
    <property type="match status" value="1"/>
</dbReference>
<keyword evidence="3" id="KW-1185">Reference proteome</keyword>
<dbReference type="Gene3D" id="3.40.190.150">
    <property type="entry name" value="Bordetella uptake gene, domain 1"/>
    <property type="match status" value="1"/>
</dbReference>
<protein>
    <submittedName>
        <fullName evidence="2">Tripartite tricarboxylate transporter family receptor</fullName>
    </submittedName>
</protein>
<dbReference type="AlphaFoldDB" id="A0A517DQ18"/>
<dbReference type="InterPro" id="IPR005064">
    <property type="entry name" value="BUG"/>
</dbReference>
<dbReference type="KEGG" id="sted:SPTER_07170"/>
<evidence type="ECO:0000313" key="3">
    <source>
        <dbReference type="Proteomes" id="UP000320776"/>
    </source>
</evidence>
<sequence>MLPKKIFVSLSITILMVLVLVGCSDIQTQTIPVSKAAKFPEKPITVIVPFAVGGGLDLTARSLEKFAPQYLGQPLTVVNRPGGAGTIGWNELAGANTDGYTLGITGIDMLLLPLYGSVKYNYPTALSPIVQVAATPMVLAVQTNKPWQTLDELIDYAKQHPGELKFGHGGIGSFPHLLGEMFAQTAKITIDQVPFSGASEATAALLGGHVHLSFVNPMVIREHVKNSTIKILAVTGEQRIDDAVLSQAPTFKEQGLDITLTNWYGIAIPKETPPAIKNKLAEGFKAMISDPEFIKNMNNIGLPIQYLGPQETQDKWLADSQKLTSTLEDTGILEKIKNQRK</sequence>
<dbReference type="Proteomes" id="UP000320776">
    <property type="component" value="Chromosome"/>
</dbReference>
<evidence type="ECO:0000256" key="1">
    <source>
        <dbReference type="ARBA" id="ARBA00006987"/>
    </source>
</evidence>
<proteinExistence type="inferred from homology"/>
<dbReference type="InterPro" id="IPR042100">
    <property type="entry name" value="Bug_dom1"/>
</dbReference>
<gene>
    <name evidence="2" type="ORF">SPTER_07170</name>
</gene>
<reference evidence="2 3" key="1">
    <citation type="submission" date="2019-02" db="EMBL/GenBank/DDBJ databases">
        <title>Closed genome of Sporomusa termitida DSM 4440.</title>
        <authorList>
            <person name="Poehlein A."/>
            <person name="Daniel R."/>
        </authorList>
    </citation>
    <scope>NUCLEOTIDE SEQUENCE [LARGE SCALE GENOMIC DNA]</scope>
    <source>
        <strain evidence="2 3">DSM 4440</strain>
    </source>
</reference>
<dbReference type="PANTHER" id="PTHR42928:SF5">
    <property type="entry name" value="BLR1237 PROTEIN"/>
    <property type="match status" value="1"/>
</dbReference>
<dbReference type="Gene3D" id="3.40.190.10">
    <property type="entry name" value="Periplasmic binding protein-like II"/>
    <property type="match status" value="1"/>
</dbReference>
<name>A0A517DQ18_9FIRM</name>
<evidence type="ECO:0000313" key="2">
    <source>
        <dbReference type="EMBL" id="QDR79442.1"/>
    </source>
</evidence>
<dbReference type="PROSITE" id="PS51257">
    <property type="entry name" value="PROKAR_LIPOPROTEIN"/>
    <property type="match status" value="1"/>
</dbReference>
<dbReference type="PIRSF" id="PIRSF017082">
    <property type="entry name" value="YflP"/>
    <property type="match status" value="1"/>
</dbReference>
<accession>A0A517DQ18</accession>